<keyword evidence="3" id="KW-0808">Transferase</keyword>
<dbReference type="InterPro" id="IPR001296">
    <property type="entry name" value="Glyco_trans_1"/>
</dbReference>
<dbReference type="RefSeq" id="WP_058889899.1">
    <property type="nucleotide sequence ID" value="NZ_LQBL01000002.1"/>
</dbReference>
<dbReference type="Pfam" id="PF00534">
    <property type="entry name" value="Glycos_transf_1"/>
    <property type="match status" value="1"/>
</dbReference>
<dbReference type="Proteomes" id="UP000054837">
    <property type="component" value="Unassembled WGS sequence"/>
</dbReference>
<evidence type="ECO:0000313" key="7">
    <source>
        <dbReference type="Proteomes" id="UP000054837"/>
    </source>
</evidence>
<evidence type="ECO:0000259" key="4">
    <source>
        <dbReference type="Pfam" id="PF00534"/>
    </source>
</evidence>
<dbReference type="OrthoDB" id="9802525at2"/>
<dbReference type="InterPro" id="IPR028098">
    <property type="entry name" value="Glyco_trans_4-like_N"/>
</dbReference>
<dbReference type="PANTHER" id="PTHR45947:SF3">
    <property type="entry name" value="SULFOQUINOVOSYL TRANSFERASE SQD2"/>
    <property type="match status" value="1"/>
</dbReference>
<dbReference type="GO" id="GO:0016757">
    <property type="term" value="F:glycosyltransferase activity"/>
    <property type="evidence" value="ECO:0007669"/>
    <property type="project" value="UniProtKB-KW"/>
</dbReference>
<comment type="caution">
    <text evidence="6">The sequence shown here is derived from an EMBL/GenBank/DDBJ whole genome shotgun (WGS) entry which is preliminary data.</text>
</comment>
<evidence type="ECO:0000256" key="2">
    <source>
        <dbReference type="ARBA" id="ARBA00022676"/>
    </source>
</evidence>
<name>A0A0W8IID7_9MICO</name>
<reference evidence="6 7" key="1">
    <citation type="submission" date="2015-12" db="EMBL/GenBank/DDBJ databases">
        <title>Serinicoccus chungangenesis strain CD08_5 genome sequencing and assembly.</title>
        <authorList>
            <person name="Chander A.M."/>
            <person name="Kaur G."/>
            <person name="Nair G.R."/>
            <person name="Dhawan D.K."/>
            <person name="Kochhar R.K."/>
            <person name="Mayilraj S."/>
            <person name="Bhadada S.K."/>
        </authorList>
    </citation>
    <scope>NUCLEOTIDE SEQUENCE [LARGE SCALE GENOMIC DNA]</scope>
    <source>
        <strain evidence="6 7">CD08_5</strain>
    </source>
</reference>
<gene>
    <name evidence="6" type="ORF">AVL62_07070</name>
</gene>
<dbReference type="Pfam" id="PF13439">
    <property type="entry name" value="Glyco_transf_4"/>
    <property type="match status" value="1"/>
</dbReference>
<evidence type="ECO:0000313" key="6">
    <source>
        <dbReference type="EMBL" id="KUG59424.1"/>
    </source>
</evidence>
<dbReference type="PANTHER" id="PTHR45947">
    <property type="entry name" value="SULFOQUINOVOSYL TRANSFERASE SQD2"/>
    <property type="match status" value="1"/>
</dbReference>
<evidence type="ECO:0000256" key="3">
    <source>
        <dbReference type="ARBA" id="ARBA00022679"/>
    </source>
</evidence>
<proteinExistence type="predicted"/>
<dbReference type="InterPro" id="IPR050194">
    <property type="entry name" value="Glycosyltransferase_grp1"/>
</dbReference>
<feature type="domain" description="Glycosyl transferase family 1" evidence="4">
    <location>
        <begin position="165"/>
        <end position="291"/>
    </location>
</feature>
<dbReference type="STRING" id="767452.AVL62_07070"/>
<accession>A0A0W8IID7</accession>
<dbReference type="SUPFAM" id="SSF53756">
    <property type="entry name" value="UDP-Glycosyltransferase/glycogen phosphorylase"/>
    <property type="match status" value="1"/>
</dbReference>
<keyword evidence="2" id="KW-0328">Glycosyltransferase</keyword>
<evidence type="ECO:0000256" key="1">
    <source>
        <dbReference type="ARBA" id="ARBA00021292"/>
    </source>
</evidence>
<dbReference type="GO" id="GO:1901137">
    <property type="term" value="P:carbohydrate derivative biosynthetic process"/>
    <property type="evidence" value="ECO:0007669"/>
    <property type="project" value="UniProtKB-ARBA"/>
</dbReference>
<protein>
    <recommendedName>
        <fullName evidence="1">D-inositol 3-phosphate glycosyltransferase</fullName>
    </recommendedName>
</protein>
<dbReference type="CDD" id="cd03801">
    <property type="entry name" value="GT4_PimA-like"/>
    <property type="match status" value="1"/>
</dbReference>
<keyword evidence="7" id="KW-1185">Reference proteome</keyword>
<feature type="domain" description="Glycosyltransferase subfamily 4-like N-terminal" evidence="5">
    <location>
        <begin position="55"/>
        <end position="153"/>
    </location>
</feature>
<dbReference type="EMBL" id="LQBL01000002">
    <property type="protein sequence ID" value="KUG59424.1"/>
    <property type="molecule type" value="Genomic_DNA"/>
</dbReference>
<dbReference type="Gene3D" id="3.40.50.2000">
    <property type="entry name" value="Glycogen Phosphorylase B"/>
    <property type="match status" value="2"/>
</dbReference>
<sequence length="362" mass="39346">MTEVPTGPTAPLVVNMASESDISVQGHGVHSAYVEMARALERRDDVEVVRGVYGRRVDCDVYHLHTVGWAVWPKLLDPRAPTVVSAHVVPDSLVGSLRWARAWRPLARWYLRWFYGRADRVLAVSEAVARTLEHELGVPAERVETLPNTVDTTAFVTDRTARALERRRLGVDPGAFMVLGVGQVQPRKRVDVFVRLAREHPDVRSVWVGGIPFGRLGAQPAAMQRLMQDAPGNLHFTGALPREEVTAYLRAADVFCLPAEQENHPVCVLEAAAAGLPLVVRDLREYDDTFGADVLRCDEDGFGAALTSLRTDPARSAAEHRGAARIAARSGSASAAERLAGLYRELAGPGPAAPTDARAHGG</sequence>
<evidence type="ECO:0000259" key="5">
    <source>
        <dbReference type="Pfam" id="PF13439"/>
    </source>
</evidence>
<organism evidence="6 7">
    <name type="scientific">Serinicoccus chungangensis</name>
    <dbReference type="NCBI Taxonomy" id="767452"/>
    <lineage>
        <taxon>Bacteria</taxon>
        <taxon>Bacillati</taxon>
        <taxon>Actinomycetota</taxon>
        <taxon>Actinomycetes</taxon>
        <taxon>Micrococcales</taxon>
        <taxon>Ornithinimicrobiaceae</taxon>
        <taxon>Serinicoccus</taxon>
    </lineage>
</organism>
<dbReference type="AlphaFoldDB" id="A0A0W8IID7"/>